<dbReference type="PROSITE" id="PS50191">
    <property type="entry name" value="CRAL_TRIO"/>
    <property type="match status" value="1"/>
</dbReference>
<name>A0A0C9QP04_9CONI</name>
<dbReference type="EMBL" id="GCHU01015258">
    <property type="protein sequence ID" value="JAG86460.1"/>
    <property type="molecule type" value="Transcribed_RNA"/>
</dbReference>
<dbReference type="CDD" id="cd00170">
    <property type="entry name" value="SEC14"/>
    <property type="match status" value="1"/>
</dbReference>
<dbReference type="InterPro" id="IPR036865">
    <property type="entry name" value="CRAL-TRIO_dom_sf"/>
</dbReference>
<sequence>MDQSASPQQNGTLEDSNLDQSMSDADRIKIISMREIIQKADRSSEVVDDPTLRLFLYARESDVQKACNLYLKYKKWRQTFVPFGYVSERMISNELKKNLVSIQGVDKKGRPIAVIHLARHKPCHKTIEDLKRLFVYIFDKMSSSASRGQGKFCIIADLDGWTYKNVDIHGCIAVLEILQDYYPERLGKLFVIHMPYIFWAAWNIVYPFIDRRTREKVLLIDNKHIQKTLLEDIDESQLPEIYGGKLPLVPVQDAVIPNWSSN</sequence>
<evidence type="ECO:0000259" key="1">
    <source>
        <dbReference type="PROSITE" id="PS50191"/>
    </source>
</evidence>
<evidence type="ECO:0000313" key="2">
    <source>
        <dbReference type="EMBL" id="JAG86460.1"/>
    </source>
</evidence>
<dbReference type="SUPFAM" id="SSF52087">
    <property type="entry name" value="CRAL/TRIO domain"/>
    <property type="match status" value="1"/>
</dbReference>
<feature type="domain" description="CRAL-TRIO" evidence="1">
    <location>
        <begin position="88"/>
        <end position="250"/>
    </location>
</feature>
<dbReference type="PANTHER" id="PTHR46277:SF3">
    <property type="entry name" value="BINDING PROTEIN, PUTATIVE-RELATED"/>
    <property type="match status" value="1"/>
</dbReference>
<accession>A0A0C9QP04</accession>
<dbReference type="InterPro" id="IPR036273">
    <property type="entry name" value="CRAL/TRIO_N_dom_sf"/>
</dbReference>
<dbReference type="Pfam" id="PF00650">
    <property type="entry name" value="CRAL_TRIO"/>
    <property type="match status" value="1"/>
</dbReference>
<dbReference type="PANTHER" id="PTHR46277">
    <property type="entry name" value="OS03G0850700 PROTEIN"/>
    <property type="match status" value="1"/>
</dbReference>
<dbReference type="AlphaFoldDB" id="A0A0C9QP04"/>
<dbReference type="Gene3D" id="1.10.8.20">
    <property type="entry name" value="N-terminal domain of phosphatidylinositol transfer protein sec14p"/>
    <property type="match status" value="1"/>
</dbReference>
<proteinExistence type="predicted"/>
<dbReference type="SUPFAM" id="SSF46938">
    <property type="entry name" value="CRAL/TRIO N-terminal domain"/>
    <property type="match status" value="1"/>
</dbReference>
<dbReference type="Gene3D" id="3.40.525.10">
    <property type="entry name" value="CRAL-TRIO lipid binding domain"/>
    <property type="match status" value="1"/>
</dbReference>
<protein>
    <submittedName>
        <fullName evidence="2">TSA: Wollemia nobilis Ref_Wollemi_Transcript_15344_1191 transcribed RNA sequence</fullName>
    </submittedName>
</protein>
<organism evidence="2">
    <name type="scientific">Wollemia nobilis</name>
    <dbReference type="NCBI Taxonomy" id="56998"/>
    <lineage>
        <taxon>Eukaryota</taxon>
        <taxon>Viridiplantae</taxon>
        <taxon>Streptophyta</taxon>
        <taxon>Embryophyta</taxon>
        <taxon>Tracheophyta</taxon>
        <taxon>Spermatophyta</taxon>
        <taxon>Pinopsida</taxon>
        <taxon>Pinidae</taxon>
        <taxon>Conifers II</taxon>
        <taxon>Araucariales</taxon>
        <taxon>Araucariaceae</taxon>
        <taxon>Wollemia</taxon>
    </lineage>
</organism>
<dbReference type="SMART" id="SM00516">
    <property type="entry name" value="SEC14"/>
    <property type="match status" value="1"/>
</dbReference>
<dbReference type="InterPro" id="IPR001251">
    <property type="entry name" value="CRAL-TRIO_dom"/>
</dbReference>
<reference evidence="2" key="1">
    <citation type="submission" date="2015-02" db="EMBL/GenBank/DDBJ databases">
        <title>A transcriptome of Wollemia nobilis - a relic of Gondwana.</title>
        <authorList>
            <person name="Chia J.Y."/>
            <person name="Leong Y.S."/>
            <person name="Abdul Karim S."/>
            <person name="Wan Azmi N."/>
            <person name="Hercus R."/>
            <person name="Croft L."/>
        </authorList>
    </citation>
    <scope>NUCLEOTIDE SEQUENCE</scope>
    <source>
        <strain evidence="2">MaeBrown</strain>
        <tissue evidence="2">Leaf</tissue>
    </source>
</reference>